<keyword evidence="1 2" id="KW-0129">CBS domain</keyword>
<feature type="domain" description="CBS" evidence="3">
    <location>
        <begin position="7"/>
        <end position="63"/>
    </location>
</feature>
<dbReference type="PROSITE" id="PS51371">
    <property type="entry name" value="CBS"/>
    <property type="match status" value="2"/>
</dbReference>
<evidence type="ECO:0000313" key="5">
    <source>
        <dbReference type="Proteomes" id="UP001500192"/>
    </source>
</evidence>
<dbReference type="Pfam" id="PF00571">
    <property type="entry name" value="CBS"/>
    <property type="match status" value="2"/>
</dbReference>
<sequence length="138" mass="14494">MRASDIMSSPVFGVTADAGIEEAAALMLERGFTTLPVVTGEGRLLGVVTEADLVGARFVPGARGEPAPDSGTIPGLAPRRVRQLVHTVPPVPVTTELTDVIAIMVDSGRRCVPVVADGNRLVGMISWRDVLAQLLPRT</sequence>
<evidence type="ECO:0000256" key="2">
    <source>
        <dbReference type="PROSITE-ProRule" id="PRU00703"/>
    </source>
</evidence>
<dbReference type="EMBL" id="BAABIB010000116">
    <property type="protein sequence ID" value="GAA4659298.1"/>
    <property type="molecule type" value="Genomic_DNA"/>
</dbReference>
<dbReference type="SUPFAM" id="SSF54631">
    <property type="entry name" value="CBS-domain pair"/>
    <property type="match status" value="1"/>
</dbReference>
<accession>A0ABP8VDL1</accession>
<dbReference type="InterPro" id="IPR046342">
    <property type="entry name" value="CBS_dom_sf"/>
</dbReference>
<organism evidence="4 5">
    <name type="scientific">Amycolatopsis dongchuanensis</name>
    <dbReference type="NCBI Taxonomy" id="1070866"/>
    <lineage>
        <taxon>Bacteria</taxon>
        <taxon>Bacillati</taxon>
        <taxon>Actinomycetota</taxon>
        <taxon>Actinomycetes</taxon>
        <taxon>Pseudonocardiales</taxon>
        <taxon>Pseudonocardiaceae</taxon>
        <taxon>Amycolatopsis</taxon>
    </lineage>
</organism>
<gene>
    <name evidence="4" type="ORF">GCM10023214_58640</name>
</gene>
<dbReference type="InterPro" id="IPR000644">
    <property type="entry name" value="CBS_dom"/>
</dbReference>
<evidence type="ECO:0000256" key="1">
    <source>
        <dbReference type="ARBA" id="ARBA00023122"/>
    </source>
</evidence>
<dbReference type="InterPro" id="IPR051257">
    <property type="entry name" value="Diverse_CBS-Domain"/>
</dbReference>
<dbReference type="SMART" id="SM00116">
    <property type="entry name" value="CBS"/>
    <property type="match status" value="2"/>
</dbReference>
<dbReference type="Proteomes" id="UP001500192">
    <property type="component" value="Unassembled WGS sequence"/>
</dbReference>
<name>A0ABP8VDL1_9PSEU</name>
<reference evidence="5" key="1">
    <citation type="journal article" date="2019" name="Int. J. Syst. Evol. Microbiol.">
        <title>The Global Catalogue of Microorganisms (GCM) 10K type strain sequencing project: providing services to taxonomists for standard genome sequencing and annotation.</title>
        <authorList>
            <consortium name="The Broad Institute Genomics Platform"/>
            <consortium name="The Broad Institute Genome Sequencing Center for Infectious Disease"/>
            <person name="Wu L."/>
            <person name="Ma J."/>
        </authorList>
    </citation>
    <scope>NUCLEOTIDE SEQUENCE [LARGE SCALE GENOMIC DNA]</scope>
    <source>
        <strain evidence="5">JCM 18054</strain>
    </source>
</reference>
<proteinExistence type="predicted"/>
<feature type="domain" description="CBS" evidence="3">
    <location>
        <begin position="84"/>
        <end position="138"/>
    </location>
</feature>
<keyword evidence="5" id="KW-1185">Reference proteome</keyword>
<dbReference type="PANTHER" id="PTHR43080:SF2">
    <property type="entry name" value="CBS DOMAIN-CONTAINING PROTEIN"/>
    <property type="match status" value="1"/>
</dbReference>
<comment type="caution">
    <text evidence="4">The sequence shown here is derived from an EMBL/GenBank/DDBJ whole genome shotgun (WGS) entry which is preliminary data.</text>
</comment>
<protein>
    <recommendedName>
        <fullName evidence="3">CBS domain-containing protein</fullName>
    </recommendedName>
</protein>
<evidence type="ECO:0000313" key="4">
    <source>
        <dbReference type="EMBL" id="GAA4659298.1"/>
    </source>
</evidence>
<dbReference type="Gene3D" id="3.10.580.10">
    <property type="entry name" value="CBS-domain"/>
    <property type="match status" value="1"/>
</dbReference>
<dbReference type="RefSeq" id="WP_091504181.1">
    <property type="nucleotide sequence ID" value="NZ_BAABIB010000116.1"/>
</dbReference>
<dbReference type="PANTHER" id="PTHR43080">
    <property type="entry name" value="CBS DOMAIN-CONTAINING PROTEIN CBSX3, MITOCHONDRIAL"/>
    <property type="match status" value="1"/>
</dbReference>
<evidence type="ECO:0000259" key="3">
    <source>
        <dbReference type="PROSITE" id="PS51371"/>
    </source>
</evidence>